<dbReference type="EMBL" id="JAKNHJ010000011">
    <property type="protein sequence ID" value="MCG4618130.1"/>
    <property type="molecule type" value="Genomic_DNA"/>
</dbReference>
<dbReference type="AlphaFoldDB" id="A0AAJ1EY31"/>
<accession>A0AAJ1EY31</accession>
<evidence type="ECO:0000313" key="2">
    <source>
        <dbReference type="Proteomes" id="UP001200537"/>
    </source>
</evidence>
<protein>
    <submittedName>
        <fullName evidence="1">Uncharacterized protein</fullName>
    </submittedName>
</protein>
<reference evidence="1" key="1">
    <citation type="submission" date="2022-01" db="EMBL/GenBank/DDBJ databases">
        <title>Collection of gut derived symbiotic bacterial strains cultured from healthy donors.</title>
        <authorList>
            <person name="Lin H."/>
            <person name="Kohout C."/>
            <person name="Waligurski E."/>
            <person name="Pamer E.G."/>
        </authorList>
    </citation>
    <scope>NUCLEOTIDE SEQUENCE</scope>
    <source>
        <strain evidence="1">DFI.7.46</strain>
    </source>
</reference>
<organism evidence="1 2">
    <name type="scientific">Varibaculum cambriense</name>
    <dbReference type="NCBI Taxonomy" id="184870"/>
    <lineage>
        <taxon>Bacteria</taxon>
        <taxon>Bacillati</taxon>
        <taxon>Actinomycetota</taxon>
        <taxon>Actinomycetes</taxon>
        <taxon>Actinomycetales</taxon>
        <taxon>Actinomycetaceae</taxon>
        <taxon>Varibaculum</taxon>
    </lineage>
</organism>
<evidence type="ECO:0000313" key="1">
    <source>
        <dbReference type="EMBL" id="MCG4618130.1"/>
    </source>
</evidence>
<name>A0AAJ1EY31_9ACTO</name>
<dbReference type="Proteomes" id="UP001200537">
    <property type="component" value="Unassembled WGS sequence"/>
</dbReference>
<comment type="caution">
    <text evidence="1">The sequence shown here is derived from an EMBL/GenBank/DDBJ whole genome shotgun (WGS) entry which is preliminary data.</text>
</comment>
<gene>
    <name evidence="1" type="ORF">L0M99_06445</name>
</gene>
<sequence>MEAILVDALGNQSLQGAARSSLLRGSRFTRTSCGAVDLLAEPVTLASIYGRALFLAPLLPRGCFLSAHSAAWVWAGNSHPPQTIYIASFRRPRRAADCRYWIQLDASSHQRLQQQGIYAIGCNREGGGVKSQAARASRDSPNDFVRLGKVNLLSPPAALRYCDQHPHLAGKDSWNRALLLALANRLFPQSTGGSFC</sequence>
<proteinExistence type="predicted"/>